<evidence type="ECO:0000313" key="3">
    <source>
        <dbReference type="EMBL" id="CAD6518644.1"/>
    </source>
</evidence>
<name>A0ABN7HHG0_9BURK</name>
<keyword evidence="4" id="KW-1185">Reference proteome</keyword>
<proteinExistence type="predicted"/>
<reference evidence="3 4" key="1">
    <citation type="submission" date="2020-10" db="EMBL/GenBank/DDBJ databases">
        <authorList>
            <person name="Peeters C."/>
        </authorList>
    </citation>
    <scope>NUCLEOTIDE SEQUENCE [LARGE SCALE GENOMIC DNA]</scope>
    <source>
        <strain evidence="3 4">LMG 28140</strain>
    </source>
</reference>
<feature type="signal peptide" evidence="2">
    <location>
        <begin position="1"/>
        <end position="32"/>
    </location>
</feature>
<feature type="chain" id="PRO_5045784709" description="DUF4148 domain-containing protein" evidence="2">
    <location>
        <begin position="33"/>
        <end position="98"/>
    </location>
</feature>
<dbReference type="InterPro" id="IPR025421">
    <property type="entry name" value="DUF4148"/>
</dbReference>
<sequence>MNPFLGRQASRTFARVVAASVLTVASAHLVQAQQPAATSQNSTTTRSAKKAELKKLEQNGYQPSATDQQYPQDVQNAEKKANGATGATQPPQGAQTTQ</sequence>
<feature type="region of interest" description="Disordered" evidence="1">
    <location>
        <begin position="30"/>
        <end position="98"/>
    </location>
</feature>
<comment type="caution">
    <text evidence="3">The sequence shown here is derived from an EMBL/GenBank/DDBJ whole genome shotgun (WGS) entry which is preliminary data.</text>
</comment>
<dbReference type="Pfam" id="PF13663">
    <property type="entry name" value="DUF4148"/>
    <property type="match status" value="1"/>
</dbReference>
<evidence type="ECO:0000256" key="1">
    <source>
        <dbReference type="SAM" id="MobiDB-lite"/>
    </source>
</evidence>
<accession>A0ABN7HHG0</accession>
<gene>
    <name evidence="3" type="ORF">LMG28140_01127</name>
</gene>
<feature type="compositionally biased region" description="Polar residues" evidence="1">
    <location>
        <begin position="59"/>
        <end position="75"/>
    </location>
</feature>
<dbReference type="Proteomes" id="UP000598032">
    <property type="component" value="Unassembled WGS sequence"/>
</dbReference>
<evidence type="ECO:0000313" key="4">
    <source>
        <dbReference type="Proteomes" id="UP000598032"/>
    </source>
</evidence>
<organism evidence="3 4">
    <name type="scientific">Paraburkholderia metrosideri</name>
    <dbReference type="NCBI Taxonomy" id="580937"/>
    <lineage>
        <taxon>Bacteria</taxon>
        <taxon>Pseudomonadati</taxon>
        <taxon>Pseudomonadota</taxon>
        <taxon>Betaproteobacteria</taxon>
        <taxon>Burkholderiales</taxon>
        <taxon>Burkholderiaceae</taxon>
        <taxon>Paraburkholderia</taxon>
    </lineage>
</organism>
<keyword evidence="2" id="KW-0732">Signal</keyword>
<evidence type="ECO:0000256" key="2">
    <source>
        <dbReference type="SAM" id="SignalP"/>
    </source>
</evidence>
<protein>
    <recommendedName>
        <fullName evidence="5">DUF4148 domain-containing protein</fullName>
    </recommendedName>
</protein>
<feature type="compositionally biased region" description="Low complexity" evidence="1">
    <location>
        <begin position="83"/>
        <end position="98"/>
    </location>
</feature>
<feature type="compositionally biased region" description="Polar residues" evidence="1">
    <location>
        <begin position="31"/>
        <end position="46"/>
    </location>
</feature>
<dbReference type="EMBL" id="CAJHCP010000002">
    <property type="protein sequence ID" value="CAD6518644.1"/>
    <property type="molecule type" value="Genomic_DNA"/>
</dbReference>
<dbReference type="RefSeq" id="WP_236591613.1">
    <property type="nucleotide sequence ID" value="NZ_CAJHCP010000002.1"/>
</dbReference>
<evidence type="ECO:0008006" key="5">
    <source>
        <dbReference type="Google" id="ProtNLM"/>
    </source>
</evidence>